<dbReference type="InterPro" id="IPR001810">
    <property type="entry name" value="F-box_dom"/>
</dbReference>
<dbReference type="Pfam" id="PF07735">
    <property type="entry name" value="FBA_2"/>
    <property type="match status" value="1"/>
</dbReference>
<dbReference type="PROSITE" id="PS50181">
    <property type="entry name" value="FBOX"/>
    <property type="match status" value="1"/>
</dbReference>
<organism evidence="2 3">
    <name type="scientific">Caenorhabditis tropicalis</name>
    <dbReference type="NCBI Taxonomy" id="1561998"/>
    <lineage>
        <taxon>Eukaryota</taxon>
        <taxon>Metazoa</taxon>
        <taxon>Ecdysozoa</taxon>
        <taxon>Nematoda</taxon>
        <taxon>Chromadorea</taxon>
        <taxon>Rhabditida</taxon>
        <taxon>Rhabditina</taxon>
        <taxon>Rhabditomorpha</taxon>
        <taxon>Rhabditoidea</taxon>
        <taxon>Rhabditidae</taxon>
        <taxon>Peloderinae</taxon>
        <taxon>Caenorhabditis</taxon>
    </lineage>
</organism>
<dbReference type="Proteomes" id="UP000095282">
    <property type="component" value="Unplaced"/>
</dbReference>
<evidence type="ECO:0000313" key="2">
    <source>
        <dbReference type="Proteomes" id="UP000095282"/>
    </source>
</evidence>
<dbReference type="Pfam" id="PF00646">
    <property type="entry name" value="F-box"/>
    <property type="match status" value="1"/>
</dbReference>
<proteinExistence type="predicted"/>
<protein>
    <submittedName>
        <fullName evidence="3">F-box domain-containing protein</fullName>
    </submittedName>
</protein>
<sequence>MAAFPLFQLPLLAMENVLCIMNTHQLILLSLVSSRAKRAVTNFYRLKPIISVYLEINFEPSMSAFTKNEQWKFVWTGDIIGIGYKEEGGQRGVSYELRNYSTNPIRQLMQAYDYVKGVLRWEIQEIDFELRPCSTQNKSFTDWLRSQQDSIPNMDIRSDKEGFEDDVKYLLNNTIITDLMNLYISHYKDDFQVDIPTIIRFIGIDDSKFINFEELLRLKNRCICLDQSILTARDINRFLKSWMACESHLELETLEIDHSGSEAMDVIMDLPHEETMDPNFIEAFNKKFHTGVEKWFNVKRSDGKVATVGYEPSFHENRFYMVTH</sequence>
<evidence type="ECO:0000313" key="3">
    <source>
        <dbReference type="WBParaSite" id="Csp11.Scaffold612.g5898.t1"/>
    </source>
</evidence>
<dbReference type="WBParaSite" id="Csp11.Scaffold612.g5898.t1">
    <property type="protein sequence ID" value="Csp11.Scaffold612.g5898.t1"/>
    <property type="gene ID" value="Csp11.Scaffold612.g5898"/>
</dbReference>
<keyword evidence="2" id="KW-1185">Reference proteome</keyword>
<evidence type="ECO:0000259" key="1">
    <source>
        <dbReference type="PROSITE" id="PS50181"/>
    </source>
</evidence>
<reference evidence="3" key="1">
    <citation type="submission" date="2016-11" db="UniProtKB">
        <authorList>
            <consortium name="WormBaseParasite"/>
        </authorList>
    </citation>
    <scope>IDENTIFICATION</scope>
</reference>
<feature type="domain" description="F-box" evidence="1">
    <location>
        <begin position="3"/>
        <end position="56"/>
    </location>
</feature>
<accession>A0A1I7TH75</accession>
<dbReference type="AlphaFoldDB" id="A0A1I7TH75"/>
<dbReference type="PANTHER" id="PTHR21503">
    <property type="entry name" value="F-BOX-CONTAINING HYPOTHETICAL PROTEIN C.ELEGANS"/>
    <property type="match status" value="1"/>
</dbReference>
<name>A0A1I7TH75_9PELO</name>
<dbReference type="InterPro" id="IPR012885">
    <property type="entry name" value="F-box_Sdz-33"/>
</dbReference>